<organism evidence="3 4">
    <name type="scientific">Chloracidobacterium sp. N</name>
    <dbReference type="NCBI Taxonomy" id="2821540"/>
    <lineage>
        <taxon>Bacteria</taxon>
        <taxon>Pseudomonadati</taxon>
        <taxon>Acidobacteriota</taxon>
        <taxon>Terriglobia</taxon>
        <taxon>Terriglobales</taxon>
        <taxon>Acidobacteriaceae</taxon>
        <taxon>Chloracidobacterium</taxon>
        <taxon>Chloracidobacterium aggregatum</taxon>
    </lineage>
</organism>
<dbReference type="NCBIfam" id="NF009466">
    <property type="entry name" value="PRK12826.1-2"/>
    <property type="match status" value="1"/>
</dbReference>
<name>A0ABX8B1A4_9BACT</name>
<dbReference type="Pfam" id="PF13561">
    <property type="entry name" value="adh_short_C2"/>
    <property type="match status" value="1"/>
</dbReference>
<dbReference type="RefSeq" id="WP_211421745.1">
    <property type="nucleotide sequence ID" value="NZ_CP072642.1"/>
</dbReference>
<gene>
    <name evidence="3" type="ORF">J8C05_08215</name>
</gene>
<dbReference type="Proteomes" id="UP000677668">
    <property type="component" value="Chromosome 1"/>
</dbReference>
<dbReference type="PRINTS" id="PR00081">
    <property type="entry name" value="GDHRDH"/>
</dbReference>
<evidence type="ECO:0000256" key="2">
    <source>
        <dbReference type="ARBA" id="ARBA00023002"/>
    </source>
</evidence>
<keyword evidence="2 3" id="KW-0560">Oxidoreductase</keyword>
<evidence type="ECO:0000313" key="3">
    <source>
        <dbReference type="EMBL" id="QUV93356.1"/>
    </source>
</evidence>
<sequence>MMQTFYNTSVLVTGGASGIGRATALAFAAAGAKVLVADRQAEGSAETVSRIEAAGGQAMSAVVDVTDANAVADLVKTAVHAFGSLDVAVNNAGILGAPAPLHDTDEDRFDQVLNVNLRGVFLCMKYEIRQMLKQGGGRIVNVASLAGLVGFSGFAPYATSKHAVLGLTKTAALEYAKSNIRINAVCPSIIETPMTTGEHIPPELLAKYLRAHPMGRAGKPEEVANAILWLASEGASFINGVGLTVDGGAFVQ</sequence>
<dbReference type="NCBIfam" id="NF005559">
    <property type="entry name" value="PRK07231.1"/>
    <property type="match status" value="1"/>
</dbReference>
<dbReference type="PANTHER" id="PTHR24321">
    <property type="entry name" value="DEHYDROGENASES, SHORT CHAIN"/>
    <property type="match status" value="1"/>
</dbReference>
<dbReference type="PANTHER" id="PTHR24321:SF11">
    <property type="entry name" value="BLR0893 PROTEIN"/>
    <property type="match status" value="1"/>
</dbReference>
<dbReference type="InterPro" id="IPR002347">
    <property type="entry name" value="SDR_fam"/>
</dbReference>
<dbReference type="EC" id="1.1.1.47" evidence="3"/>
<evidence type="ECO:0000256" key="1">
    <source>
        <dbReference type="ARBA" id="ARBA00006484"/>
    </source>
</evidence>
<evidence type="ECO:0000313" key="4">
    <source>
        <dbReference type="Proteomes" id="UP000677668"/>
    </source>
</evidence>
<dbReference type="InterPro" id="IPR020904">
    <property type="entry name" value="Sc_DH/Rdtase_CS"/>
</dbReference>
<dbReference type="InterPro" id="IPR036291">
    <property type="entry name" value="NAD(P)-bd_dom_sf"/>
</dbReference>
<proteinExistence type="inferred from homology"/>
<dbReference type="PROSITE" id="PS00061">
    <property type="entry name" value="ADH_SHORT"/>
    <property type="match status" value="1"/>
</dbReference>
<dbReference type="Gene3D" id="3.40.50.720">
    <property type="entry name" value="NAD(P)-binding Rossmann-like Domain"/>
    <property type="match status" value="1"/>
</dbReference>
<protein>
    <submittedName>
        <fullName evidence="3">Glucose 1-dehydrogenase</fullName>
        <ecNumber evidence="3">1.1.1.47</ecNumber>
    </submittedName>
</protein>
<dbReference type="SUPFAM" id="SSF51735">
    <property type="entry name" value="NAD(P)-binding Rossmann-fold domains"/>
    <property type="match status" value="1"/>
</dbReference>
<keyword evidence="4" id="KW-1185">Reference proteome</keyword>
<accession>A0ABX8B1A4</accession>
<dbReference type="PRINTS" id="PR00080">
    <property type="entry name" value="SDRFAMILY"/>
</dbReference>
<dbReference type="GO" id="GO:0047936">
    <property type="term" value="F:glucose 1-dehydrogenase [NAD(P)+] activity"/>
    <property type="evidence" value="ECO:0007669"/>
    <property type="project" value="UniProtKB-EC"/>
</dbReference>
<dbReference type="EMBL" id="CP072642">
    <property type="protein sequence ID" value="QUV93356.1"/>
    <property type="molecule type" value="Genomic_DNA"/>
</dbReference>
<comment type="similarity">
    <text evidence="1">Belongs to the short-chain dehydrogenases/reductases (SDR) family.</text>
</comment>
<reference evidence="3 4" key="1">
    <citation type="submission" date="2021-03" db="EMBL/GenBank/DDBJ databases">
        <title>Genomic and phenotypic characterization of Chloracidobacterium isolates provides evidence for multiple species.</title>
        <authorList>
            <person name="Saini M.K."/>
            <person name="Costas A.M.G."/>
            <person name="Tank M."/>
            <person name="Bryant D.A."/>
        </authorList>
    </citation>
    <scope>NUCLEOTIDE SEQUENCE [LARGE SCALE GENOMIC DNA]</scope>
    <source>
        <strain evidence="3 4">N</strain>
    </source>
</reference>